<keyword evidence="9" id="KW-1185">Reference proteome</keyword>
<sequence>MPKLNIPILFQDDHLIAINKPAGLLTHPDDPQDASSTDVVSLLKAQNQFDYLGIHQRLDREVSGVLVFARRKEANAGLAQLFEGREARKEYLAVTRGTLPNHAGTIDYPLKGAKGQAIRAVTRYRVEATSPDKRFSLVRLELETGRTHQLRIHLSQAGCPIVGDWLYGQETAAVFPRLLLHSVKLAFPHPLTKQNLIIEAVPPIVFEQVLSGEIITVHELLAKKGITALRQEHLPGLRNLLALALERRAPFSDDPENTAYRLVNALGDGLPGFSLDRFGEVLVLNLYEPELDASHPALKILKQAINSIFPGKSIYAKFRPVTAAKLGDSAPPEIAAPLPLSGEAFQEVTVCENGLKYLIRPGEGLSVGLFLDMRQMRERIRQSSAAKTVLNCFSYTCGFGVAATAGGATRVLNLDASRTALDWGKQNYIANGFTPADFDFVFGDVFDWLERFARKQQTFDLIILDPPSYSSTRSTRFSAERDYHKLVELAAGILAPGGTLVACTNHAGLERKTFRQQVLKGMAAARLRCLDSALSSFEEPQLDFPHTQEGYLKIIIARPDKV</sequence>
<reference evidence="7" key="2">
    <citation type="journal article" date="2024" name="Nature">
        <title>Anoxygenic phototroph of the Chloroflexota uses a type I reaction centre.</title>
        <authorList>
            <person name="Tsuji J.M."/>
            <person name="Shaw N.A."/>
            <person name="Nagashima S."/>
            <person name="Venkiteswaran J.J."/>
            <person name="Schiff S.L."/>
            <person name="Watanabe T."/>
            <person name="Fukui M."/>
            <person name="Hanada S."/>
            <person name="Tank M."/>
            <person name="Neufeld J.D."/>
        </authorList>
    </citation>
    <scope>NUCLEOTIDE SEQUENCE</scope>
    <source>
        <strain evidence="7">L227-S17</strain>
    </source>
</reference>
<dbReference type="Gene3D" id="3.30.2350.10">
    <property type="entry name" value="Pseudouridine synthase"/>
    <property type="match status" value="1"/>
</dbReference>
<proteinExistence type="predicted"/>
<dbReference type="EMBL" id="CP128399">
    <property type="protein sequence ID" value="WJW66623.1"/>
    <property type="molecule type" value="Genomic_DNA"/>
</dbReference>
<evidence type="ECO:0000313" key="9">
    <source>
        <dbReference type="Proteomes" id="UP001431572"/>
    </source>
</evidence>
<dbReference type="EC" id="2.1.1.-" evidence="7"/>
<reference evidence="6 8" key="1">
    <citation type="submission" date="2020-06" db="EMBL/GenBank/DDBJ databases">
        <title>Anoxygenic phototrophic Chloroflexota member uses a Type I reaction center.</title>
        <authorList>
            <person name="Tsuji J.M."/>
            <person name="Shaw N.A."/>
            <person name="Nagashima S."/>
            <person name="Venkiteswaran J."/>
            <person name="Schiff S.L."/>
            <person name="Hanada S."/>
            <person name="Tank M."/>
            <person name="Neufeld J.D."/>
        </authorList>
    </citation>
    <scope>NUCLEOTIDE SEQUENCE [LARGE SCALE GENOMIC DNA]</scope>
    <source>
        <strain evidence="6">L227-S17</strain>
    </source>
</reference>
<dbReference type="GO" id="GO:0003723">
    <property type="term" value="F:RNA binding"/>
    <property type="evidence" value="ECO:0007669"/>
    <property type="project" value="InterPro"/>
</dbReference>
<dbReference type="Proteomes" id="UP000521676">
    <property type="component" value="Unassembled WGS sequence"/>
</dbReference>
<name>A0A8T7LRX5_9CHLR</name>
<evidence type="ECO:0000259" key="5">
    <source>
        <dbReference type="Pfam" id="PF10672"/>
    </source>
</evidence>
<evidence type="ECO:0000256" key="3">
    <source>
        <dbReference type="ARBA" id="ARBA00022691"/>
    </source>
</evidence>
<protein>
    <submittedName>
        <fullName evidence="6">Class I SAM-dependent methyltransferase</fullName>
        <ecNumber evidence="7">2.1.1.-</ecNumber>
    </submittedName>
</protein>
<feature type="domain" description="S-adenosylmethionine-dependent methyltransferase" evidence="5">
    <location>
        <begin position="339"/>
        <end position="509"/>
    </location>
</feature>
<dbReference type="InterPro" id="IPR029063">
    <property type="entry name" value="SAM-dependent_MTases_sf"/>
</dbReference>
<dbReference type="Pfam" id="PF00849">
    <property type="entry name" value="PseudoU_synth_2"/>
    <property type="match status" value="1"/>
</dbReference>
<evidence type="ECO:0000256" key="2">
    <source>
        <dbReference type="ARBA" id="ARBA00022679"/>
    </source>
</evidence>
<dbReference type="CDD" id="cd11572">
    <property type="entry name" value="RlmI_M_like"/>
    <property type="match status" value="1"/>
</dbReference>
<evidence type="ECO:0000313" key="7">
    <source>
        <dbReference type="EMBL" id="WJW66623.1"/>
    </source>
</evidence>
<dbReference type="GO" id="GO:0009982">
    <property type="term" value="F:pseudouridine synthase activity"/>
    <property type="evidence" value="ECO:0007669"/>
    <property type="project" value="InterPro"/>
</dbReference>
<dbReference type="InterPro" id="IPR006145">
    <property type="entry name" value="PsdUridine_synth_RsuA/RluA"/>
</dbReference>
<dbReference type="GO" id="GO:0006396">
    <property type="term" value="P:RNA processing"/>
    <property type="evidence" value="ECO:0007669"/>
    <property type="project" value="UniProtKB-ARBA"/>
</dbReference>
<dbReference type="EMBL" id="JACATZ010000001">
    <property type="protein sequence ID" value="NWJ44738.1"/>
    <property type="molecule type" value="Genomic_DNA"/>
</dbReference>
<dbReference type="RefSeq" id="WP_341468516.1">
    <property type="nucleotide sequence ID" value="NZ_CP128399.1"/>
</dbReference>
<dbReference type="GO" id="GO:0001522">
    <property type="term" value="P:pseudouridine synthesis"/>
    <property type="evidence" value="ECO:0007669"/>
    <property type="project" value="InterPro"/>
</dbReference>
<dbReference type="GO" id="GO:0032259">
    <property type="term" value="P:methylation"/>
    <property type="evidence" value="ECO:0007669"/>
    <property type="project" value="UniProtKB-KW"/>
</dbReference>
<dbReference type="InterPro" id="IPR020103">
    <property type="entry name" value="PsdUridine_synth_cat_dom_sf"/>
</dbReference>
<evidence type="ECO:0000313" key="8">
    <source>
        <dbReference type="Proteomes" id="UP000521676"/>
    </source>
</evidence>
<organism evidence="6 8">
    <name type="scientific">Candidatus Chlorohelix allophototropha</name>
    <dbReference type="NCBI Taxonomy" id="3003348"/>
    <lineage>
        <taxon>Bacteria</taxon>
        <taxon>Bacillati</taxon>
        <taxon>Chloroflexota</taxon>
        <taxon>Chloroflexia</taxon>
        <taxon>Candidatus Chloroheliales</taxon>
        <taxon>Candidatus Chloroheliaceae</taxon>
        <taxon>Candidatus Chlorohelix</taxon>
    </lineage>
</organism>
<keyword evidence="2 7" id="KW-0808">Transferase</keyword>
<evidence type="ECO:0000259" key="4">
    <source>
        <dbReference type="Pfam" id="PF00849"/>
    </source>
</evidence>
<accession>A0A8T7LRX5</accession>
<dbReference type="GO" id="GO:0140098">
    <property type="term" value="F:catalytic activity, acting on RNA"/>
    <property type="evidence" value="ECO:0007669"/>
    <property type="project" value="UniProtKB-ARBA"/>
</dbReference>
<dbReference type="Gene3D" id="3.40.50.150">
    <property type="entry name" value="Vaccinia Virus protein VP39"/>
    <property type="match status" value="1"/>
</dbReference>
<dbReference type="SUPFAM" id="SSF55120">
    <property type="entry name" value="Pseudouridine synthase"/>
    <property type="match status" value="1"/>
</dbReference>
<dbReference type="CDD" id="cd02869">
    <property type="entry name" value="PseudoU_synth_RluA_like"/>
    <property type="match status" value="1"/>
</dbReference>
<dbReference type="InterPro" id="IPR019614">
    <property type="entry name" value="SAM-dep_methyl-trfase"/>
</dbReference>
<dbReference type="Proteomes" id="UP001431572">
    <property type="component" value="Chromosome 1"/>
</dbReference>
<keyword evidence="3" id="KW-0949">S-adenosyl-L-methionine</keyword>
<dbReference type="CDD" id="cd02440">
    <property type="entry name" value="AdoMet_MTases"/>
    <property type="match status" value="1"/>
</dbReference>
<dbReference type="Gene3D" id="3.30.750.80">
    <property type="entry name" value="RNA methyltransferase domain (HRMD) like"/>
    <property type="match status" value="1"/>
</dbReference>
<dbReference type="PANTHER" id="PTHR43042">
    <property type="entry name" value="SAM-DEPENDENT METHYLTRANSFERASE"/>
    <property type="match status" value="1"/>
</dbReference>
<dbReference type="GO" id="GO:0008168">
    <property type="term" value="F:methyltransferase activity"/>
    <property type="evidence" value="ECO:0007669"/>
    <property type="project" value="UniProtKB-KW"/>
</dbReference>
<dbReference type="Pfam" id="PF10672">
    <property type="entry name" value="Methyltrans_SAM"/>
    <property type="match status" value="1"/>
</dbReference>
<evidence type="ECO:0000256" key="1">
    <source>
        <dbReference type="ARBA" id="ARBA00022603"/>
    </source>
</evidence>
<evidence type="ECO:0000313" key="6">
    <source>
        <dbReference type="EMBL" id="NWJ44738.1"/>
    </source>
</evidence>
<dbReference type="PANTHER" id="PTHR43042:SF3">
    <property type="entry name" value="RIBOSOMAL RNA LARGE SUBUNIT METHYLTRANSFERASE YWBD-RELATED"/>
    <property type="match status" value="1"/>
</dbReference>
<dbReference type="SUPFAM" id="SSF53335">
    <property type="entry name" value="S-adenosyl-L-methionine-dependent methyltransferases"/>
    <property type="match status" value="1"/>
</dbReference>
<feature type="domain" description="Pseudouridine synthase RsuA/RluA-like" evidence="4">
    <location>
        <begin position="14"/>
        <end position="156"/>
    </location>
</feature>
<gene>
    <name evidence="6" type="ORF">HXX08_02560</name>
    <name evidence="7" type="ORF">OZ401_002432</name>
</gene>
<dbReference type="AlphaFoldDB" id="A0A8T7LRX5"/>
<keyword evidence="1 6" id="KW-0489">Methyltransferase</keyword>